<dbReference type="AlphaFoldDB" id="A0A151QSL8"/>
<gene>
    <name evidence="7" type="ORF">KK1_045851</name>
</gene>
<sequence length="284" mass="30290">MLLKTICAVLTTVVIIATTTVVITVNDDGGKGGNGRNDGNHNNSGSGGSTYGCGGGGDVAKPNFKDAIIDAAADDLFNKVHGMSTFQYADKYPAQNHIFNKAVNGISTMDMKAILQEYTGFEGISTLVNVGGGIGEMLHMIISKYPSIKGINFDLPHVVEKAPTYPGIEHVGGDMYVSVPQGDAIILKAVLHNWSDEDCLRLLRNCHKALPQNGKVIVVDLIVPEASDSDESKIVSIIDNLMFVIGGKERTTNEFEALSKLSGFPGFEVVSRAFGALGVMEFHK</sequence>
<keyword evidence="1" id="KW-0489">Methyltransferase</keyword>
<feature type="signal peptide" evidence="5">
    <location>
        <begin position="1"/>
        <end position="24"/>
    </location>
</feature>
<keyword evidence="8" id="KW-1185">Reference proteome</keyword>
<feature type="domain" description="O-methyltransferase C-terminal" evidence="6">
    <location>
        <begin position="64"/>
        <end position="264"/>
    </location>
</feature>
<evidence type="ECO:0000256" key="1">
    <source>
        <dbReference type="ARBA" id="ARBA00022603"/>
    </source>
</evidence>
<dbReference type="InterPro" id="IPR029063">
    <property type="entry name" value="SAM-dependent_MTases_sf"/>
</dbReference>
<evidence type="ECO:0000256" key="5">
    <source>
        <dbReference type="SAM" id="SignalP"/>
    </source>
</evidence>
<dbReference type="InterPro" id="IPR001077">
    <property type="entry name" value="COMT_C"/>
</dbReference>
<dbReference type="CDD" id="cd02440">
    <property type="entry name" value="AdoMet_MTases"/>
    <property type="match status" value="1"/>
</dbReference>
<dbReference type="InterPro" id="IPR016461">
    <property type="entry name" value="COMT-like"/>
</dbReference>
<evidence type="ECO:0000256" key="2">
    <source>
        <dbReference type="ARBA" id="ARBA00022679"/>
    </source>
</evidence>
<evidence type="ECO:0000256" key="4">
    <source>
        <dbReference type="SAM" id="MobiDB-lite"/>
    </source>
</evidence>
<reference evidence="7" key="1">
    <citation type="journal article" date="2012" name="Nat. Biotechnol.">
        <title>Draft genome sequence of pigeonpea (Cajanus cajan), an orphan legume crop of resource-poor farmers.</title>
        <authorList>
            <person name="Varshney R.K."/>
            <person name="Chen W."/>
            <person name="Li Y."/>
            <person name="Bharti A.K."/>
            <person name="Saxena R.K."/>
            <person name="Schlueter J.A."/>
            <person name="Donoghue M.T."/>
            <person name="Azam S."/>
            <person name="Fan G."/>
            <person name="Whaley A.M."/>
            <person name="Farmer A.D."/>
            <person name="Sheridan J."/>
            <person name="Iwata A."/>
            <person name="Tuteja R."/>
            <person name="Penmetsa R.V."/>
            <person name="Wu W."/>
            <person name="Upadhyaya H.D."/>
            <person name="Yang S.P."/>
            <person name="Shah T."/>
            <person name="Saxena K.B."/>
            <person name="Michael T."/>
            <person name="McCombie W.R."/>
            <person name="Yang B."/>
            <person name="Zhang G."/>
            <person name="Yang H."/>
            <person name="Wang J."/>
            <person name="Spillane C."/>
            <person name="Cook D.R."/>
            <person name="May G.D."/>
            <person name="Xu X."/>
            <person name="Jackson S.A."/>
        </authorList>
    </citation>
    <scope>NUCLEOTIDE SEQUENCE [LARGE SCALE GENOMIC DNA]</scope>
</reference>
<evidence type="ECO:0000259" key="6">
    <source>
        <dbReference type="Pfam" id="PF00891"/>
    </source>
</evidence>
<evidence type="ECO:0000313" key="7">
    <source>
        <dbReference type="EMBL" id="KYP33307.1"/>
    </source>
</evidence>
<dbReference type="Pfam" id="PF00891">
    <property type="entry name" value="Methyltransf_2"/>
    <property type="match status" value="1"/>
</dbReference>
<dbReference type="OMA" id="ILRNCHN"/>
<feature type="chain" id="PRO_5007587523" evidence="5">
    <location>
        <begin position="25"/>
        <end position="284"/>
    </location>
</feature>
<feature type="region of interest" description="Disordered" evidence="4">
    <location>
        <begin position="27"/>
        <end position="46"/>
    </location>
</feature>
<proteinExistence type="predicted"/>
<evidence type="ECO:0000313" key="8">
    <source>
        <dbReference type="Proteomes" id="UP000075243"/>
    </source>
</evidence>
<dbReference type="Gramene" id="C.cajan_45044.t">
    <property type="protein sequence ID" value="C.cajan_45044.t"/>
    <property type="gene ID" value="C.cajan_45044"/>
</dbReference>
<dbReference type="PROSITE" id="PS51683">
    <property type="entry name" value="SAM_OMT_II"/>
    <property type="match status" value="1"/>
</dbReference>
<keyword evidence="3" id="KW-0949">S-adenosyl-L-methionine</keyword>
<dbReference type="SUPFAM" id="SSF53335">
    <property type="entry name" value="S-adenosyl-L-methionine-dependent methyltransferases"/>
    <property type="match status" value="1"/>
</dbReference>
<keyword evidence="2" id="KW-0808">Transferase</keyword>
<organism evidence="7 8">
    <name type="scientific">Cajanus cajan</name>
    <name type="common">Pigeon pea</name>
    <name type="synonym">Cajanus indicus</name>
    <dbReference type="NCBI Taxonomy" id="3821"/>
    <lineage>
        <taxon>Eukaryota</taxon>
        <taxon>Viridiplantae</taxon>
        <taxon>Streptophyta</taxon>
        <taxon>Embryophyta</taxon>
        <taxon>Tracheophyta</taxon>
        <taxon>Spermatophyta</taxon>
        <taxon>Magnoliopsida</taxon>
        <taxon>eudicotyledons</taxon>
        <taxon>Gunneridae</taxon>
        <taxon>Pentapetalae</taxon>
        <taxon>rosids</taxon>
        <taxon>fabids</taxon>
        <taxon>Fabales</taxon>
        <taxon>Fabaceae</taxon>
        <taxon>Papilionoideae</taxon>
        <taxon>50 kb inversion clade</taxon>
        <taxon>NPAAA clade</taxon>
        <taxon>indigoferoid/millettioid clade</taxon>
        <taxon>Phaseoleae</taxon>
        <taxon>Cajanus</taxon>
    </lineage>
</organism>
<dbReference type="GO" id="GO:0032259">
    <property type="term" value="P:methylation"/>
    <property type="evidence" value="ECO:0007669"/>
    <property type="project" value="UniProtKB-KW"/>
</dbReference>
<dbReference type="Proteomes" id="UP000075243">
    <property type="component" value="Unassembled WGS sequence"/>
</dbReference>
<evidence type="ECO:0000256" key="3">
    <source>
        <dbReference type="ARBA" id="ARBA00022691"/>
    </source>
</evidence>
<name>A0A151QSL8_CAJCA</name>
<dbReference type="GO" id="GO:0008171">
    <property type="term" value="F:O-methyltransferase activity"/>
    <property type="evidence" value="ECO:0007669"/>
    <property type="project" value="InterPro"/>
</dbReference>
<dbReference type="Gene3D" id="3.40.50.150">
    <property type="entry name" value="Vaccinia Virus protein VP39"/>
    <property type="match status" value="1"/>
</dbReference>
<dbReference type="EMBL" id="KQ484928">
    <property type="protein sequence ID" value="KYP33307.1"/>
    <property type="molecule type" value="Genomic_DNA"/>
</dbReference>
<accession>A0A151QSL8</accession>
<protein>
    <submittedName>
        <fullName evidence="7">Isoliquiritigenin 2'-O-methyltransferase</fullName>
    </submittedName>
</protein>
<keyword evidence="5" id="KW-0732">Signal</keyword>
<dbReference type="PANTHER" id="PTHR11746">
    <property type="entry name" value="O-METHYLTRANSFERASE"/>
    <property type="match status" value="1"/>
</dbReference>